<dbReference type="PANTHER" id="PTHR34979">
    <property type="entry name" value="INNER MEMBRANE PROTEIN YGAZ"/>
    <property type="match status" value="1"/>
</dbReference>
<dbReference type="GO" id="GO:0005886">
    <property type="term" value="C:plasma membrane"/>
    <property type="evidence" value="ECO:0007669"/>
    <property type="project" value="UniProtKB-SubCell"/>
</dbReference>
<dbReference type="Proteomes" id="UP000005496">
    <property type="component" value="Unassembled WGS sequence"/>
</dbReference>
<feature type="transmembrane region" description="Helical" evidence="8">
    <location>
        <begin position="27"/>
        <end position="50"/>
    </location>
</feature>
<evidence type="ECO:0000256" key="4">
    <source>
        <dbReference type="ARBA" id="ARBA00022475"/>
    </source>
</evidence>
<comment type="caution">
    <text evidence="9">The sequence shown here is derived from an EMBL/GenBank/DDBJ whole genome shotgun (WGS) entry which is preliminary data.</text>
</comment>
<keyword evidence="10" id="KW-1185">Reference proteome</keyword>
<keyword evidence="6 8" id="KW-1133">Transmembrane helix</keyword>
<dbReference type="GO" id="GO:1903785">
    <property type="term" value="P:L-valine transmembrane transport"/>
    <property type="evidence" value="ECO:0007669"/>
    <property type="project" value="TreeGrafter"/>
</dbReference>
<evidence type="ECO:0000256" key="8">
    <source>
        <dbReference type="SAM" id="Phobius"/>
    </source>
</evidence>
<feature type="transmembrane region" description="Helical" evidence="8">
    <location>
        <begin position="140"/>
        <end position="156"/>
    </location>
</feature>
<keyword evidence="3" id="KW-0813">Transport</keyword>
<keyword evidence="5 8" id="KW-0812">Transmembrane</keyword>
<evidence type="ECO:0000256" key="7">
    <source>
        <dbReference type="ARBA" id="ARBA00023136"/>
    </source>
</evidence>
<evidence type="ECO:0000313" key="9">
    <source>
        <dbReference type="EMBL" id="EFI34593.1"/>
    </source>
</evidence>
<reference evidence="9" key="1">
    <citation type="submission" date="2010-05" db="EMBL/GenBank/DDBJ databases">
        <title>The draft genome of Desulfonatronospira thiodismutans ASO3-1.</title>
        <authorList>
            <consortium name="US DOE Joint Genome Institute (JGI-PGF)"/>
            <person name="Lucas S."/>
            <person name="Copeland A."/>
            <person name="Lapidus A."/>
            <person name="Cheng J.-F."/>
            <person name="Bruce D."/>
            <person name="Goodwin L."/>
            <person name="Pitluck S."/>
            <person name="Chertkov O."/>
            <person name="Brettin T."/>
            <person name="Detter J.C."/>
            <person name="Han C."/>
            <person name="Land M.L."/>
            <person name="Hauser L."/>
            <person name="Kyrpides N."/>
            <person name="Mikhailova N."/>
            <person name="Muyzer G."/>
            <person name="Woyke T."/>
        </authorList>
    </citation>
    <scope>NUCLEOTIDE SEQUENCE [LARGE SCALE GENOMIC DNA]</scope>
    <source>
        <strain evidence="9">ASO3-1</strain>
    </source>
</reference>
<keyword evidence="4" id="KW-1003">Cell membrane</keyword>
<sequence>MHDSDQTTYKEPVVLTRRGMARGFMKCIPLGLGVFAYGLVFGVLAVQAGMSPLQAQIMSLTVFAGASQLMALELWSAHLPVLAITATTLAVNLRHLLMGAAMRDWLVRLPPSRSYLSVFFMTDESWALSVREMAEGKKDAGFLLGAGLCIYMFWNASTGVGATMSSLVDRYFADPAVLGLDFAFTAVFIALLIFFWRGRSQIPVWLVAGAVAWIAFMLFPGKWYIILGGLAGGIVGALRDA</sequence>
<dbReference type="eggNOG" id="COG1296">
    <property type="taxonomic scope" value="Bacteria"/>
</dbReference>
<dbReference type="AlphaFoldDB" id="D6SPB7"/>
<evidence type="ECO:0000313" key="10">
    <source>
        <dbReference type="Proteomes" id="UP000005496"/>
    </source>
</evidence>
<comment type="similarity">
    <text evidence="2">Belongs to the AzlC family.</text>
</comment>
<evidence type="ECO:0000256" key="2">
    <source>
        <dbReference type="ARBA" id="ARBA00010735"/>
    </source>
</evidence>
<dbReference type="Pfam" id="PF03591">
    <property type="entry name" value="AzlC"/>
    <property type="match status" value="1"/>
</dbReference>
<feature type="transmembrane region" description="Helical" evidence="8">
    <location>
        <begin position="176"/>
        <end position="195"/>
    </location>
</feature>
<gene>
    <name evidence="9" type="ORF">Dthio_PD1965</name>
</gene>
<dbReference type="InterPro" id="IPR011606">
    <property type="entry name" value="Brnchd-chn_aa_trnsp_permease"/>
</dbReference>
<feature type="transmembrane region" description="Helical" evidence="8">
    <location>
        <begin position="202"/>
        <end position="219"/>
    </location>
</feature>
<organism evidence="9 10">
    <name type="scientific">Desulfonatronospira thiodismutans ASO3-1</name>
    <dbReference type="NCBI Taxonomy" id="555779"/>
    <lineage>
        <taxon>Bacteria</taxon>
        <taxon>Pseudomonadati</taxon>
        <taxon>Thermodesulfobacteriota</taxon>
        <taxon>Desulfovibrionia</taxon>
        <taxon>Desulfovibrionales</taxon>
        <taxon>Desulfonatronovibrionaceae</taxon>
        <taxon>Desulfonatronospira</taxon>
    </lineage>
</organism>
<feature type="transmembrane region" description="Helical" evidence="8">
    <location>
        <begin position="70"/>
        <end position="93"/>
    </location>
</feature>
<dbReference type="RefSeq" id="WP_008869913.1">
    <property type="nucleotide sequence ID" value="NZ_ACJN02000002.1"/>
</dbReference>
<protein>
    <submittedName>
        <fullName evidence="9">AzlC family protein</fullName>
    </submittedName>
</protein>
<dbReference type="EMBL" id="ACJN02000002">
    <property type="protein sequence ID" value="EFI34593.1"/>
    <property type="molecule type" value="Genomic_DNA"/>
</dbReference>
<keyword evidence="7 8" id="KW-0472">Membrane</keyword>
<evidence type="ECO:0000256" key="3">
    <source>
        <dbReference type="ARBA" id="ARBA00022448"/>
    </source>
</evidence>
<dbReference type="PANTHER" id="PTHR34979:SF1">
    <property type="entry name" value="INNER MEMBRANE PROTEIN YGAZ"/>
    <property type="match status" value="1"/>
</dbReference>
<accession>D6SPB7</accession>
<comment type="subcellular location">
    <subcellularLocation>
        <location evidence="1">Cell membrane</location>
        <topology evidence="1">Multi-pass membrane protein</topology>
    </subcellularLocation>
</comment>
<evidence type="ECO:0000256" key="5">
    <source>
        <dbReference type="ARBA" id="ARBA00022692"/>
    </source>
</evidence>
<evidence type="ECO:0000256" key="1">
    <source>
        <dbReference type="ARBA" id="ARBA00004651"/>
    </source>
</evidence>
<name>D6SPB7_9BACT</name>
<dbReference type="OrthoDB" id="9803444at2"/>
<proteinExistence type="inferred from homology"/>
<evidence type="ECO:0000256" key="6">
    <source>
        <dbReference type="ARBA" id="ARBA00022989"/>
    </source>
</evidence>